<feature type="region of interest" description="Disordered" evidence="1">
    <location>
        <begin position="1"/>
        <end position="33"/>
    </location>
</feature>
<feature type="compositionally biased region" description="Low complexity" evidence="1">
    <location>
        <begin position="350"/>
        <end position="363"/>
    </location>
</feature>
<name>A0AAE1MLK8_9FABA</name>
<feature type="compositionally biased region" description="Basic and acidic residues" evidence="1">
    <location>
        <begin position="69"/>
        <end position="82"/>
    </location>
</feature>
<protein>
    <submittedName>
        <fullName evidence="2">Uncharacterized protein</fullName>
    </submittedName>
</protein>
<accession>A0AAE1MLK8</accession>
<proteinExistence type="predicted"/>
<keyword evidence="3" id="KW-1185">Reference proteome</keyword>
<evidence type="ECO:0000313" key="2">
    <source>
        <dbReference type="EMBL" id="KAK4266168.1"/>
    </source>
</evidence>
<gene>
    <name evidence="2" type="ORF">QN277_027129</name>
</gene>
<organism evidence="2 3">
    <name type="scientific">Acacia crassicarpa</name>
    <name type="common">northern wattle</name>
    <dbReference type="NCBI Taxonomy" id="499986"/>
    <lineage>
        <taxon>Eukaryota</taxon>
        <taxon>Viridiplantae</taxon>
        <taxon>Streptophyta</taxon>
        <taxon>Embryophyta</taxon>
        <taxon>Tracheophyta</taxon>
        <taxon>Spermatophyta</taxon>
        <taxon>Magnoliopsida</taxon>
        <taxon>eudicotyledons</taxon>
        <taxon>Gunneridae</taxon>
        <taxon>Pentapetalae</taxon>
        <taxon>rosids</taxon>
        <taxon>fabids</taxon>
        <taxon>Fabales</taxon>
        <taxon>Fabaceae</taxon>
        <taxon>Caesalpinioideae</taxon>
        <taxon>mimosoid clade</taxon>
        <taxon>Acacieae</taxon>
        <taxon>Acacia</taxon>
    </lineage>
</organism>
<evidence type="ECO:0000313" key="3">
    <source>
        <dbReference type="Proteomes" id="UP001293593"/>
    </source>
</evidence>
<sequence>MARIRRLSEPKMSTVRQNSTVKPQSTATKSKIKVAEGAESKKISAIVSHDKNKTAALPELKVRTAKATDVAHNRSPVKENTEKVSGNKISINLGGALPKKSVNTDPSHDNEEDNPIIEKTVVVLECEKPSAPAIHKTKEEVGVRMPEKQCDNCEVTEKTETVSNYVPIHAPVSSSMHTVNREITVNKARLQPISTEVKSDGVKKGPSNSGIDKEAYHAPYARVSSMEDPCQRNSEYGKAPPTNTGIVPSVTETVRAHVSDSRNSTLEKIPEVVEKPQVKESSKGFRRLLKFGKKNHSSATSGHNMESDNASIDVSEADEIGTNGPSKEAYTLKKLISQDETPSAHTTPQKSSRSFSLLSPFRSKSSEKKVMMA</sequence>
<feature type="compositionally biased region" description="Polar residues" evidence="1">
    <location>
        <begin position="338"/>
        <end position="349"/>
    </location>
</feature>
<dbReference type="Proteomes" id="UP001293593">
    <property type="component" value="Unassembled WGS sequence"/>
</dbReference>
<feature type="region of interest" description="Disordered" evidence="1">
    <location>
        <begin position="67"/>
        <end position="113"/>
    </location>
</feature>
<feature type="compositionally biased region" description="Basic and acidic residues" evidence="1">
    <location>
        <begin position="364"/>
        <end position="373"/>
    </location>
</feature>
<dbReference type="EMBL" id="JAWXYG010000008">
    <property type="protein sequence ID" value="KAK4266168.1"/>
    <property type="molecule type" value="Genomic_DNA"/>
</dbReference>
<evidence type="ECO:0000256" key="1">
    <source>
        <dbReference type="SAM" id="MobiDB-lite"/>
    </source>
</evidence>
<feature type="compositionally biased region" description="Polar residues" evidence="1">
    <location>
        <begin position="14"/>
        <end position="29"/>
    </location>
</feature>
<dbReference type="AlphaFoldDB" id="A0AAE1MLK8"/>
<comment type="caution">
    <text evidence="2">The sequence shown here is derived from an EMBL/GenBank/DDBJ whole genome shotgun (WGS) entry which is preliminary data.</text>
</comment>
<reference evidence="2" key="1">
    <citation type="submission" date="2023-10" db="EMBL/GenBank/DDBJ databases">
        <title>Chromosome-level genome of the transformable northern wattle, Acacia crassicarpa.</title>
        <authorList>
            <person name="Massaro I."/>
            <person name="Sinha N.R."/>
            <person name="Poethig S."/>
            <person name="Leichty A.R."/>
        </authorList>
    </citation>
    <scope>NUCLEOTIDE SEQUENCE</scope>
    <source>
        <strain evidence="2">Acra3RX</strain>
        <tissue evidence="2">Leaf</tissue>
    </source>
</reference>
<feature type="region of interest" description="Disordered" evidence="1">
    <location>
        <begin position="316"/>
        <end position="373"/>
    </location>
</feature>